<evidence type="ECO:0000313" key="2">
    <source>
        <dbReference type="Proteomes" id="UP000191905"/>
    </source>
</evidence>
<dbReference type="EMBL" id="MDET01000059">
    <property type="protein sequence ID" value="OQM73347.1"/>
    <property type="molecule type" value="Genomic_DNA"/>
</dbReference>
<keyword evidence="2" id="KW-1185">Reference proteome</keyword>
<accession>A0A1V8RJG3</accession>
<dbReference type="AlphaFoldDB" id="A0A1V8RJG3"/>
<name>A0A1V8RJG3_9HYPH</name>
<proteinExistence type="predicted"/>
<dbReference type="RefSeq" id="WP_080921659.1">
    <property type="nucleotide sequence ID" value="NZ_MDET01000059.1"/>
</dbReference>
<dbReference type="OrthoDB" id="7596455at2"/>
<reference evidence="1 2" key="1">
    <citation type="journal article" date="2016" name="Int. J. Syst. Evol. Microbiol.">
        <title>Pseudaminobacter manganicus sp. nov., isolated from sludge of a manganese mine.</title>
        <authorList>
            <person name="Li J."/>
            <person name="Huang J."/>
            <person name="Liao S."/>
            <person name="Wang G."/>
        </authorList>
    </citation>
    <scope>NUCLEOTIDE SEQUENCE [LARGE SCALE GENOMIC DNA]</scope>
    <source>
        <strain evidence="1 2">JH-7</strain>
    </source>
</reference>
<dbReference type="STRING" id="1873176.BFN67_08540"/>
<gene>
    <name evidence="1" type="ORF">BFN67_08540</name>
</gene>
<comment type="caution">
    <text evidence="1">The sequence shown here is derived from an EMBL/GenBank/DDBJ whole genome shotgun (WGS) entry which is preliminary data.</text>
</comment>
<organism evidence="1 2">
    <name type="scientific">Manganibacter manganicus</name>
    <dbReference type="NCBI Taxonomy" id="1873176"/>
    <lineage>
        <taxon>Bacteria</taxon>
        <taxon>Pseudomonadati</taxon>
        <taxon>Pseudomonadota</taxon>
        <taxon>Alphaproteobacteria</taxon>
        <taxon>Hyphomicrobiales</taxon>
        <taxon>Phyllobacteriaceae</taxon>
        <taxon>Manganibacter</taxon>
    </lineage>
</organism>
<evidence type="ECO:0000313" key="1">
    <source>
        <dbReference type="EMBL" id="OQM73347.1"/>
    </source>
</evidence>
<dbReference type="Proteomes" id="UP000191905">
    <property type="component" value="Unassembled WGS sequence"/>
</dbReference>
<sequence>MTHHTPTVDEVLDQLALESVLNSQTVRRYIDAYPEFTGAILDFTLECQLPDDMFDSPTVAMEAAGDRLLDGLMAAHGSTAPSSNPLAVVTVASVEKATGIAGPLVDAMRKGMVLVDSIPDVIARKLVALLCLTREELFAGLSIVGGANVALEHKAVGKPSAGRPMPFDHFLDNSGLTEEEKRSTLME</sequence>
<protein>
    <submittedName>
        <fullName evidence="1">Uncharacterized protein</fullName>
    </submittedName>
</protein>